<sequence length="653" mass="74114">MSPEDLLNPSIQTPHSPRRQHSPFLARHDHHQQEQQQHQQQEACQRHDPPLSVFQQGRSGPWSSHDDEVLVQARTMNMAWGAIHEKHFPTKTANACHKRYERLMLKRRANEWDEDRTERLAKAYKEMREEMWNPLANSLGERWEHVEKICMERGLRNMLHLASISYENKPDQLLGNSLGKENKSPKHRAWEEDIDAAPYRNKPDQPLGNSPGKEEKSPKHRVWEEDIGAASEEASSRRRPGHSDDRAISNWQQIPGQPPQQDSTLIDTSTLVFKGEDGQEQRMTFVEAAMAPTPSSADIPQDAFEDLLGAPISWWPLRQPRKRCPPNHIRMMWTCTHQAVDLPILQTHTLYHPQDGLKPFEFDVLNNHFSGFRHWMSMISAPMDAPTLPTHSFSPYYTRATSQSPNPFPGDISAGASSSSARQPSLAATVSQRPLRPAKSQQPTDEYLHWCVDPVRAGTKLVEFSLKSVGHLDLVSTLVEAYRKARGLPGRFSLTTCSGARLIKFKKIEPDHNIVACIARSIPCPTTNDNYSYSYQAPEPEFIRFVEELLAYRLQNPSCNCPSILNFLPKKIGGKLKQQFGEEGYGLHAVSAWSLWKGLVAFLILSIPPLIFAMSWLVGHHGDIQNAFILEVLLIGVLNIFVVKVDSPMVGRK</sequence>
<keyword evidence="5" id="KW-1185">Reference proteome</keyword>
<feature type="compositionally biased region" description="Polar residues" evidence="1">
    <location>
        <begin position="53"/>
        <end position="62"/>
    </location>
</feature>
<feature type="transmembrane region" description="Helical" evidence="2">
    <location>
        <begin position="599"/>
        <end position="618"/>
    </location>
</feature>
<evidence type="ECO:0000256" key="2">
    <source>
        <dbReference type="SAM" id="Phobius"/>
    </source>
</evidence>
<dbReference type="HOGENOM" id="CLU_419784_0_0_1"/>
<dbReference type="GeneID" id="19243603"/>
<dbReference type="OrthoDB" id="4151352at2759"/>
<feature type="compositionally biased region" description="Polar residues" evidence="1">
    <location>
        <begin position="249"/>
        <end position="263"/>
    </location>
</feature>
<dbReference type="RefSeq" id="XP_007800804.1">
    <property type="nucleotide sequence ID" value="XM_007802613.1"/>
</dbReference>
<dbReference type="Pfam" id="PF13921">
    <property type="entry name" value="Myb_DNA-bind_6"/>
    <property type="match status" value="1"/>
</dbReference>
<dbReference type="CDD" id="cd00167">
    <property type="entry name" value="SANT"/>
    <property type="match status" value="1"/>
</dbReference>
<dbReference type="PROSITE" id="PS50090">
    <property type="entry name" value="MYB_LIKE"/>
    <property type="match status" value="1"/>
</dbReference>
<dbReference type="AlphaFoldDB" id="U1GMQ7"/>
<feature type="transmembrane region" description="Helical" evidence="2">
    <location>
        <begin position="624"/>
        <end position="643"/>
    </location>
</feature>
<keyword evidence="2" id="KW-0812">Transmembrane</keyword>
<evidence type="ECO:0000313" key="4">
    <source>
        <dbReference type="EMBL" id="ERF73553.1"/>
    </source>
</evidence>
<feature type="region of interest" description="Disordered" evidence="1">
    <location>
        <begin position="1"/>
        <end position="64"/>
    </location>
</feature>
<accession>U1GMQ7</accession>
<feature type="domain" description="Myb-like" evidence="3">
    <location>
        <begin position="58"/>
        <end position="104"/>
    </location>
</feature>
<feature type="region of interest" description="Disordered" evidence="1">
    <location>
        <begin position="400"/>
        <end position="441"/>
    </location>
</feature>
<feature type="region of interest" description="Disordered" evidence="1">
    <location>
        <begin position="193"/>
        <end position="263"/>
    </location>
</feature>
<feature type="compositionally biased region" description="Basic and acidic residues" evidence="1">
    <location>
        <begin position="212"/>
        <end position="224"/>
    </location>
</feature>
<keyword evidence="2" id="KW-0472">Membrane</keyword>
<reference evidence="5" key="1">
    <citation type="journal article" date="2014" name="BMC Genomics">
        <title>Genome characteristics reveal the impact of lichenization on lichen-forming fungus Endocarpon pusillum Hedwig (Verrucariales, Ascomycota).</title>
        <authorList>
            <person name="Wang Y.-Y."/>
            <person name="Liu B."/>
            <person name="Zhang X.-Y."/>
            <person name="Zhou Q.-M."/>
            <person name="Zhang T."/>
            <person name="Li H."/>
            <person name="Yu Y.-F."/>
            <person name="Zhang X.-L."/>
            <person name="Hao X.-Y."/>
            <person name="Wang M."/>
            <person name="Wang L."/>
            <person name="Wei J.-C."/>
        </authorList>
    </citation>
    <scope>NUCLEOTIDE SEQUENCE [LARGE SCALE GENOMIC DNA]</scope>
    <source>
        <strain evidence="5">Z07020 / HMAS-L-300199</strain>
    </source>
</reference>
<gene>
    <name evidence="4" type="ORF">EPUS_08760</name>
</gene>
<evidence type="ECO:0000256" key="1">
    <source>
        <dbReference type="SAM" id="MobiDB-lite"/>
    </source>
</evidence>
<organism evidence="4 5">
    <name type="scientific">Endocarpon pusillum (strain Z07020 / HMAS-L-300199)</name>
    <name type="common">Lichen-forming fungus</name>
    <dbReference type="NCBI Taxonomy" id="1263415"/>
    <lineage>
        <taxon>Eukaryota</taxon>
        <taxon>Fungi</taxon>
        <taxon>Dikarya</taxon>
        <taxon>Ascomycota</taxon>
        <taxon>Pezizomycotina</taxon>
        <taxon>Eurotiomycetes</taxon>
        <taxon>Chaetothyriomycetidae</taxon>
        <taxon>Verrucariales</taxon>
        <taxon>Verrucariaceae</taxon>
        <taxon>Endocarpon</taxon>
    </lineage>
</organism>
<proteinExistence type="predicted"/>
<keyword evidence="2" id="KW-1133">Transmembrane helix</keyword>
<protein>
    <recommendedName>
        <fullName evidence="3">Myb-like domain-containing protein</fullName>
    </recommendedName>
</protein>
<evidence type="ECO:0000259" key="3">
    <source>
        <dbReference type="PROSITE" id="PS50090"/>
    </source>
</evidence>
<dbReference type="Proteomes" id="UP000019373">
    <property type="component" value="Unassembled WGS sequence"/>
</dbReference>
<name>U1GMQ7_ENDPU</name>
<dbReference type="EMBL" id="KE720946">
    <property type="protein sequence ID" value="ERF73553.1"/>
    <property type="molecule type" value="Genomic_DNA"/>
</dbReference>
<feature type="compositionally biased region" description="Low complexity" evidence="1">
    <location>
        <begin position="34"/>
        <end position="43"/>
    </location>
</feature>
<evidence type="ECO:0000313" key="5">
    <source>
        <dbReference type="Proteomes" id="UP000019373"/>
    </source>
</evidence>
<feature type="compositionally biased region" description="Low complexity" evidence="1">
    <location>
        <begin position="413"/>
        <end position="428"/>
    </location>
</feature>
<dbReference type="eggNOG" id="ENOG502SPDA">
    <property type="taxonomic scope" value="Eukaryota"/>
</dbReference>
<dbReference type="InterPro" id="IPR001005">
    <property type="entry name" value="SANT/Myb"/>
</dbReference>